<organism evidence="1 2">
    <name type="scientific">Serratia quinivorans</name>
    <dbReference type="NCBI Taxonomy" id="137545"/>
    <lineage>
        <taxon>Bacteria</taxon>
        <taxon>Pseudomonadati</taxon>
        <taxon>Pseudomonadota</taxon>
        <taxon>Gammaproteobacteria</taxon>
        <taxon>Enterobacterales</taxon>
        <taxon>Yersiniaceae</taxon>
        <taxon>Serratia</taxon>
    </lineage>
</organism>
<evidence type="ECO:0000313" key="1">
    <source>
        <dbReference type="EMBL" id="SUI81931.1"/>
    </source>
</evidence>
<dbReference type="Proteomes" id="UP000255529">
    <property type="component" value="Unassembled WGS sequence"/>
</dbReference>
<dbReference type="AlphaFoldDB" id="A0A380AJR7"/>
<name>A0A380AJR7_9GAMM</name>
<protein>
    <submittedName>
        <fullName evidence="1">Uncharacterized protein</fullName>
    </submittedName>
</protein>
<gene>
    <name evidence="1" type="ORF">NCTC11544_04300</name>
</gene>
<accession>A0A380AJR7</accession>
<sequence length="183" mass="21018">MDYRTRKHLVLTTLMTSRSDPQCGARIKADANLLSAWAASIRGAEVVVLADELKAAPAGATRVHVPDVEMNVYFRRWLHIYHYLRDHPDYTHIWCTDGTDVEMLREPWASMEAGKVYVGSEPTLYADNWAARNHPEKVYQDFISAHRNDVMLNAGLSVERPWNNALRRERRVAWRLHPGAPVK</sequence>
<reference evidence="1 2" key="1">
    <citation type="submission" date="2018-06" db="EMBL/GenBank/DDBJ databases">
        <authorList>
            <consortium name="Pathogen Informatics"/>
            <person name="Doyle S."/>
        </authorList>
    </citation>
    <scope>NUCLEOTIDE SEQUENCE [LARGE SCALE GENOMIC DNA]</scope>
    <source>
        <strain evidence="1 2">NCTC11544</strain>
    </source>
</reference>
<proteinExistence type="predicted"/>
<dbReference type="EMBL" id="UGYN01000002">
    <property type="protein sequence ID" value="SUI81931.1"/>
    <property type="molecule type" value="Genomic_DNA"/>
</dbReference>
<evidence type="ECO:0000313" key="2">
    <source>
        <dbReference type="Proteomes" id="UP000255529"/>
    </source>
</evidence>